<dbReference type="InterPro" id="IPR015421">
    <property type="entry name" value="PyrdxlP-dep_Trfase_major"/>
</dbReference>
<feature type="domain" description="Aromatic amino acid beta-eliminating lyase/threonine aldolase" evidence="6">
    <location>
        <begin position="10"/>
        <end position="300"/>
    </location>
</feature>
<evidence type="ECO:0000256" key="1">
    <source>
        <dbReference type="ARBA" id="ARBA00001933"/>
    </source>
</evidence>
<comment type="catalytic activity">
    <reaction evidence="5">
        <text>L-threonine = acetaldehyde + glycine</text>
        <dbReference type="Rhea" id="RHEA:19625"/>
        <dbReference type="ChEBI" id="CHEBI:15343"/>
        <dbReference type="ChEBI" id="CHEBI:57305"/>
        <dbReference type="ChEBI" id="CHEBI:57926"/>
        <dbReference type="EC" id="4.1.2.48"/>
    </reaction>
</comment>
<dbReference type="EC" id="4.1.2.48" evidence="5"/>
<keyword evidence="5" id="KW-0456">Lyase</keyword>
<comment type="cofactor">
    <cofactor evidence="1 5">
        <name>pyridoxal 5'-phosphate</name>
        <dbReference type="ChEBI" id="CHEBI:597326"/>
    </cofactor>
</comment>
<dbReference type="Proteomes" id="UP000324758">
    <property type="component" value="Unassembled WGS sequence"/>
</dbReference>
<sequence length="351" mass="37292">MNDTTRTLPNFRSDNVAPVAPEILQAIADVNRGPAASYGDDDYSRLLNQRFSALFETEVTVFPVATGTAANALSLAACARPYGAIYCHEEAHVHTAEGGATEAFTGGAKLLTLPGPNFRIEPGLLRQALTGTAWGVRNRSQPDAVSITQSSEFGTVYALAEIAEISAIARDKDLSVHMDGARFANALARLGCGPAEMTWRAGVDILSFGATKNGAMSADAIVVFDRDLVEPLSYRLRRAGQTWSKMRYASVQLLAYVEGGLYLRLATKANAVAARLGAGLAALPGVRLVAPVEANLVFINLPVPAINRLAAAGLPFARRGQDVIRFVTRFDSTEQEADEVIALVRDATSGG</sequence>
<evidence type="ECO:0000256" key="5">
    <source>
        <dbReference type="PIRNR" id="PIRNR038940"/>
    </source>
</evidence>
<comment type="similarity">
    <text evidence="2 5">Belongs to the threonine aldolase family.</text>
</comment>
<name>A0A5D3KAX7_9BRAD</name>
<evidence type="ECO:0000259" key="6">
    <source>
        <dbReference type="Pfam" id="PF01212"/>
    </source>
</evidence>
<comment type="catalytic activity">
    <reaction evidence="5">
        <text>L-allo-threonine = acetaldehyde + glycine</text>
        <dbReference type="Rhea" id="RHEA:26209"/>
        <dbReference type="ChEBI" id="CHEBI:15343"/>
        <dbReference type="ChEBI" id="CHEBI:57305"/>
        <dbReference type="ChEBI" id="CHEBI:58585"/>
        <dbReference type="EC" id="4.1.2.48"/>
    </reaction>
</comment>
<dbReference type="Gene3D" id="3.90.1150.10">
    <property type="entry name" value="Aspartate Aminotransferase, domain 1"/>
    <property type="match status" value="1"/>
</dbReference>
<dbReference type="InterPro" id="IPR001597">
    <property type="entry name" value="ArAA_b-elim_lyase/Thr_aldolase"/>
</dbReference>
<dbReference type="InterPro" id="IPR026273">
    <property type="entry name" value="Low_specificity_L-TA_bact"/>
</dbReference>
<dbReference type="SUPFAM" id="SSF53383">
    <property type="entry name" value="PLP-dependent transferases"/>
    <property type="match status" value="1"/>
</dbReference>
<dbReference type="PIRSF" id="PIRSF038940">
    <property type="entry name" value="Low_specificity_LTA"/>
    <property type="match status" value="1"/>
</dbReference>
<dbReference type="GO" id="GO:0006567">
    <property type="term" value="P:L-threonine catabolic process"/>
    <property type="evidence" value="ECO:0007669"/>
    <property type="project" value="UniProtKB-UniRule"/>
</dbReference>
<keyword evidence="8" id="KW-1185">Reference proteome</keyword>
<protein>
    <recommendedName>
        <fullName evidence="5">L-threonine aldolase</fullName>
        <ecNumber evidence="5">4.1.2.48</ecNumber>
    </recommendedName>
</protein>
<dbReference type="Pfam" id="PF01212">
    <property type="entry name" value="Beta_elim_lyase"/>
    <property type="match status" value="1"/>
</dbReference>
<dbReference type="EMBL" id="VSSS01000060">
    <property type="protein sequence ID" value="TYL89520.1"/>
    <property type="molecule type" value="Genomic_DNA"/>
</dbReference>
<reference evidence="7 8" key="1">
    <citation type="submission" date="2019-08" db="EMBL/GenBank/DDBJ databases">
        <title>Bradyrhizobium hipponensis sp. nov., a rhizobium isolated from a Lupinus angustifolius root nodule in Tunisia.</title>
        <authorList>
            <person name="Off K."/>
            <person name="Rejili M."/>
            <person name="Mars M."/>
            <person name="Brachmann A."/>
            <person name="Marin M."/>
        </authorList>
    </citation>
    <scope>NUCLEOTIDE SEQUENCE [LARGE SCALE GENOMIC DNA]</scope>
    <source>
        <strain evidence="7 8">CTAW71</strain>
    </source>
</reference>
<gene>
    <name evidence="7" type="ORF">FXB40_35450</name>
</gene>
<evidence type="ECO:0000256" key="3">
    <source>
        <dbReference type="ARBA" id="ARBA00011881"/>
    </source>
</evidence>
<comment type="subunit">
    <text evidence="3">Homotetramer.</text>
</comment>
<evidence type="ECO:0000313" key="7">
    <source>
        <dbReference type="EMBL" id="TYL89520.1"/>
    </source>
</evidence>
<comment type="function">
    <text evidence="5">Catalyzes the cleavage of L-allo-threonine and L-threonine to glycine and acetaldehyde.</text>
</comment>
<evidence type="ECO:0000256" key="4">
    <source>
        <dbReference type="ARBA" id="ARBA00022898"/>
    </source>
</evidence>
<organism evidence="7 8">
    <name type="scientific">Bradyrhizobium rifense</name>
    <dbReference type="NCBI Taxonomy" id="515499"/>
    <lineage>
        <taxon>Bacteria</taxon>
        <taxon>Pseudomonadati</taxon>
        <taxon>Pseudomonadota</taxon>
        <taxon>Alphaproteobacteria</taxon>
        <taxon>Hyphomicrobiales</taxon>
        <taxon>Nitrobacteraceae</taxon>
        <taxon>Bradyrhizobium</taxon>
    </lineage>
</organism>
<dbReference type="InterPro" id="IPR015422">
    <property type="entry name" value="PyrdxlP-dep_Trfase_small"/>
</dbReference>
<dbReference type="GO" id="GO:0008732">
    <property type="term" value="F:L-allo-threonine aldolase activity"/>
    <property type="evidence" value="ECO:0007669"/>
    <property type="project" value="RHEA"/>
</dbReference>
<dbReference type="OrthoDB" id="9774495at2"/>
<dbReference type="Gene3D" id="3.40.640.10">
    <property type="entry name" value="Type I PLP-dependent aspartate aminotransferase-like (Major domain)"/>
    <property type="match status" value="1"/>
</dbReference>
<dbReference type="PANTHER" id="PTHR48097:SF5">
    <property type="entry name" value="LOW SPECIFICITY L-THREONINE ALDOLASE"/>
    <property type="match status" value="1"/>
</dbReference>
<dbReference type="InterPro" id="IPR015424">
    <property type="entry name" value="PyrdxlP-dep_Trfase"/>
</dbReference>
<dbReference type="RefSeq" id="WP_148776915.1">
    <property type="nucleotide sequence ID" value="NZ_VSSS01000060.1"/>
</dbReference>
<evidence type="ECO:0000256" key="2">
    <source>
        <dbReference type="ARBA" id="ARBA00006966"/>
    </source>
</evidence>
<proteinExistence type="inferred from homology"/>
<dbReference type="PANTHER" id="PTHR48097">
    <property type="entry name" value="L-THREONINE ALDOLASE-RELATED"/>
    <property type="match status" value="1"/>
</dbReference>
<dbReference type="AlphaFoldDB" id="A0A5D3KAX7"/>
<accession>A0A5D3KAX7</accession>
<keyword evidence="4 5" id="KW-0663">Pyridoxal phosphate</keyword>
<comment type="caution">
    <text evidence="7">The sequence shown here is derived from an EMBL/GenBank/DDBJ whole genome shotgun (WGS) entry which is preliminary data.</text>
</comment>
<evidence type="ECO:0000313" key="8">
    <source>
        <dbReference type="Proteomes" id="UP000324758"/>
    </source>
</evidence>